<dbReference type="STRING" id="272635.gene:17577227"/>
<keyword evidence="10" id="KW-1185">Reference proteome</keyword>
<dbReference type="HOGENOM" id="CLU_871040_0_0_14"/>
<feature type="transmembrane region" description="Helical" evidence="7">
    <location>
        <begin position="265"/>
        <end position="288"/>
    </location>
</feature>
<dbReference type="PIR" id="D90589">
    <property type="entry name" value="D90589"/>
</dbReference>
<dbReference type="AlphaFoldDB" id="Q98PU9"/>
<feature type="transmembrane region" description="Helical" evidence="7">
    <location>
        <begin position="219"/>
        <end position="245"/>
    </location>
</feature>
<accession>Q98PU9</accession>
<protein>
    <recommendedName>
        <fullName evidence="8">ABC transmembrane type-1 domain-containing protein</fullName>
    </recommendedName>
</protein>
<evidence type="ECO:0000256" key="2">
    <source>
        <dbReference type="ARBA" id="ARBA00022448"/>
    </source>
</evidence>
<dbReference type="EMBL" id="AL445565">
    <property type="protein sequence ID" value="CAC13793.1"/>
    <property type="molecule type" value="Genomic_DNA"/>
</dbReference>
<dbReference type="InterPro" id="IPR000515">
    <property type="entry name" value="MetI-like"/>
</dbReference>
<sequence length="319" mass="38249">MNMYFVKYATKKFILFFIFFVLFLMISSIFLEIFVDLNKNYNFNNWLNFWKRFWTFNFGSFKSDEFKALNFSVASLYFYFFKNSFLVIFFVIIFALFFGVIAGSLFSFYARKKSIQILNTLIYFLSSIPIFIIVALFVLILSKFDLTSFYIPFDQEHFLLWFNSIIQIFFLLFFPMFFAITFIVKNICDKLFFSEHFMFLLSKGFSIKKIYFYYFLKNIFIKLIPFINVFYMLTFSYSLFVESIFSFTGQSMILTSAFNRGESSIIYFSLFINLIIIFIIDLLLNILLKILNPSNLNIKKTIGFLDKIKIKRTLIKRAN</sequence>
<feature type="transmembrane region" description="Helical" evidence="7">
    <location>
        <begin position="161"/>
        <end position="184"/>
    </location>
</feature>
<gene>
    <name evidence="9" type="ordered locus">MYPU_6200</name>
</gene>
<feature type="transmembrane region" description="Helical" evidence="7">
    <location>
        <begin position="85"/>
        <end position="109"/>
    </location>
</feature>
<keyword evidence="2 7" id="KW-0813">Transport</keyword>
<evidence type="ECO:0000256" key="6">
    <source>
        <dbReference type="ARBA" id="ARBA00023136"/>
    </source>
</evidence>
<dbReference type="PANTHER" id="PTHR30465:SF0">
    <property type="entry name" value="OLIGOPEPTIDE TRANSPORT SYSTEM PERMEASE PROTEIN APPB"/>
    <property type="match status" value="1"/>
</dbReference>
<dbReference type="Proteomes" id="UP000000528">
    <property type="component" value="Chromosome"/>
</dbReference>
<dbReference type="PANTHER" id="PTHR30465">
    <property type="entry name" value="INNER MEMBRANE ABC TRANSPORTER"/>
    <property type="match status" value="1"/>
</dbReference>
<dbReference type="Pfam" id="PF00528">
    <property type="entry name" value="BPD_transp_1"/>
    <property type="match status" value="1"/>
</dbReference>
<evidence type="ECO:0000256" key="4">
    <source>
        <dbReference type="ARBA" id="ARBA00022692"/>
    </source>
</evidence>
<dbReference type="GO" id="GO:0055085">
    <property type="term" value="P:transmembrane transport"/>
    <property type="evidence" value="ECO:0007669"/>
    <property type="project" value="InterPro"/>
</dbReference>
<evidence type="ECO:0000313" key="10">
    <source>
        <dbReference type="Proteomes" id="UP000000528"/>
    </source>
</evidence>
<dbReference type="KEGG" id="mpu:MYPU_6200"/>
<organism evidence="10">
    <name type="scientific">Mycoplasmopsis pulmonis (strain UAB CTIP)</name>
    <name type="common">Mycoplasma pulmonis</name>
    <dbReference type="NCBI Taxonomy" id="272635"/>
    <lineage>
        <taxon>Bacteria</taxon>
        <taxon>Bacillati</taxon>
        <taxon>Mycoplasmatota</taxon>
        <taxon>Mycoplasmoidales</taxon>
        <taxon>Metamycoplasmataceae</taxon>
        <taxon>Mycoplasmopsis</taxon>
    </lineage>
</organism>
<dbReference type="SUPFAM" id="SSF161098">
    <property type="entry name" value="MetI-like"/>
    <property type="match status" value="1"/>
</dbReference>
<evidence type="ECO:0000256" key="3">
    <source>
        <dbReference type="ARBA" id="ARBA00022475"/>
    </source>
</evidence>
<evidence type="ECO:0000259" key="8">
    <source>
        <dbReference type="PROSITE" id="PS50928"/>
    </source>
</evidence>
<feature type="domain" description="ABC transmembrane type-1" evidence="8">
    <location>
        <begin position="81"/>
        <end position="288"/>
    </location>
</feature>
<name>Q98PU9_MYCPU</name>
<feature type="transmembrane region" description="Helical" evidence="7">
    <location>
        <begin position="121"/>
        <end position="141"/>
    </location>
</feature>
<keyword evidence="4 7" id="KW-0812">Transmembrane</keyword>
<keyword evidence="6 7" id="KW-0472">Membrane</keyword>
<keyword evidence="5 7" id="KW-1133">Transmembrane helix</keyword>
<dbReference type="InterPro" id="IPR035906">
    <property type="entry name" value="MetI-like_sf"/>
</dbReference>
<reference evidence="9 10" key="1">
    <citation type="journal article" date="2001" name="Nucleic Acids Res.">
        <title>The complete genome sequence of the murine respiratory pathogen Mycoplasma pulmonis.</title>
        <authorList>
            <person name="Chambaud I."/>
            <person name="Heilig R."/>
            <person name="Ferris S."/>
            <person name="Barbe V."/>
            <person name="Samson D."/>
            <person name="Galisson F."/>
            <person name="Moszer I."/>
            <person name="Dybvig K."/>
            <person name="Wroblewski H."/>
            <person name="Viari A."/>
            <person name="Rocha E.P.C."/>
            <person name="Blanchard A."/>
        </authorList>
    </citation>
    <scope>NUCLEOTIDE SEQUENCE [LARGE SCALE GENOMIC DNA]</scope>
    <source>
        <strain evidence="9 10">UAB CTIP</strain>
    </source>
</reference>
<keyword evidence="3" id="KW-1003">Cell membrane</keyword>
<evidence type="ECO:0000256" key="1">
    <source>
        <dbReference type="ARBA" id="ARBA00004651"/>
    </source>
</evidence>
<dbReference type="eggNOG" id="COG0601">
    <property type="taxonomic scope" value="Bacteria"/>
</dbReference>
<dbReference type="GO" id="GO:0005886">
    <property type="term" value="C:plasma membrane"/>
    <property type="evidence" value="ECO:0007669"/>
    <property type="project" value="UniProtKB-SubCell"/>
</dbReference>
<comment type="subcellular location">
    <subcellularLocation>
        <location evidence="1 7">Cell membrane</location>
        <topology evidence="1 7">Multi-pass membrane protein</topology>
    </subcellularLocation>
</comment>
<evidence type="ECO:0000313" key="9">
    <source>
        <dbReference type="EMBL" id="CAC13793.1"/>
    </source>
</evidence>
<dbReference type="PROSITE" id="PS50928">
    <property type="entry name" value="ABC_TM1"/>
    <property type="match status" value="1"/>
</dbReference>
<proteinExistence type="inferred from homology"/>
<comment type="similarity">
    <text evidence="7">Belongs to the binding-protein-dependent transport system permease family.</text>
</comment>
<evidence type="ECO:0000256" key="5">
    <source>
        <dbReference type="ARBA" id="ARBA00022989"/>
    </source>
</evidence>
<feature type="transmembrane region" description="Helical" evidence="7">
    <location>
        <begin position="12"/>
        <end position="35"/>
    </location>
</feature>
<evidence type="ECO:0000256" key="7">
    <source>
        <dbReference type="RuleBase" id="RU363032"/>
    </source>
</evidence>